<evidence type="ECO:0000313" key="1">
    <source>
        <dbReference type="EMBL" id="ALU12645.1"/>
    </source>
</evidence>
<gene>
    <name evidence="1" type="ORF">EYM_06025</name>
</gene>
<dbReference type="KEGG" id="iis:EYM_06025"/>
<reference evidence="1 2" key="1">
    <citation type="submission" date="2013-11" db="EMBL/GenBank/DDBJ databases">
        <title>Comparative genomics of Ignicoccus.</title>
        <authorList>
            <person name="Podar M."/>
        </authorList>
    </citation>
    <scope>NUCLEOTIDE SEQUENCE [LARGE SCALE GENOMIC DNA]</scope>
    <source>
        <strain evidence="1 2">DSM 13165</strain>
    </source>
</reference>
<accession>A0A0U3F4Z9</accession>
<dbReference type="Proteomes" id="UP000060778">
    <property type="component" value="Chromosome"/>
</dbReference>
<organism evidence="1 2">
    <name type="scientific">Ignicoccus islandicus DSM 13165</name>
    <dbReference type="NCBI Taxonomy" id="940295"/>
    <lineage>
        <taxon>Archaea</taxon>
        <taxon>Thermoproteota</taxon>
        <taxon>Thermoprotei</taxon>
        <taxon>Desulfurococcales</taxon>
        <taxon>Desulfurococcaceae</taxon>
        <taxon>Ignicoccus</taxon>
    </lineage>
</organism>
<dbReference type="AlphaFoldDB" id="A0A0U3F4Z9"/>
<sequence>MVDKVKATILKKMDFLRNSSFKEAKSNSEINVVIKKELL</sequence>
<dbReference type="EMBL" id="CP006867">
    <property type="protein sequence ID" value="ALU12645.1"/>
    <property type="molecule type" value="Genomic_DNA"/>
</dbReference>
<name>A0A0U3F4Z9_9CREN</name>
<protein>
    <submittedName>
        <fullName evidence="1">Uncharacterized protein</fullName>
    </submittedName>
</protein>
<proteinExistence type="predicted"/>
<evidence type="ECO:0000313" key="2">
    <source>
        <dbReference type="Proteomes" id="UP000060778"/>
    </source>
</evidence>
<keyword evidence="2" id="KW-1185">Reference proteome</keyword>
<dbReference type="STRING" id="940295.EYM_06025"/>